<accession>A0A3N7IQI0</accession>
<comment type="caution">
    <text evidence="2">The sequence shown here is derived from an EMBL/GenBank/DDBJ whole genome shotgun (WGS) entry which is preliminary data.</text>
</comment>
<dbReference type="Gene3D" id="3.30.559.10">
    <property type="entry name" value="Chloramphenicol acetyltransferase-like domain"/>
    <property type="match status" value="1"/>
</dbReference>
<dbReference type="PANTHER" id="PTHR45398:SF1">
    <property type="entry name" value="ENZYME, PUTATIVE (JCVI)-RELATED"/>
    <property type="match status" value="1"/>
</dbReference>
<evidence type="ECO:0000259" key="1">
    <source>
        <dbReference type="Pfam" id="PF00668"/>
    </source>
</evidence>
<dbReference type="RefSeq" id="WP_235835332.1">
    <property type="nucleotide sequence ID" value="NZ_QUSW01000017.1"/>
</dbReference>
<keyword evidence="3" id="KW-1185">Reference proteome</keyword>
<dbReference type="GO" id="GO:0003824">
    <property type="term" value="F:catalytic activity"/>
    <property type="evidence" value="ECO:0007669"/>
    <property type="project" value="InterPro"/>
</dbReference>
<gene>
    <name evidence="2" type="ORF">DZC73_29360</name>
</gene>
<proteinExistence type="predicted"/>
<dbReference type="EMBL" id="QUSW01000017">
    <property type="protein sequence ID" value="RQP21152.1"/>
    <property type="molecule type" value="Genomic_DNA"/>
</dbReference>
<protein>
    <submittedName>
        <fullName evidence="2">Non-ribosomal peptide synthetase</fullName>
    </submittedName>
</protein>
<evidence type="ECO:0000313" key="2">
    <source>
        <dbReference type="EMBL" id="RQP21152.1"/>
    </source>
</evidence>
<organism evidence="2 3">
    <name type="scientific">Piscinibacter terrae</name>
    <dbReference type="NCBI Taxonomy" id="2496871"/>
    <lineage>
        <taxon>Bacteria</taxon>
        <taxon>Pseudomonadati</taxon>
        <taxon>Pseudomonadota</taxon>
        <taxon>Betaproteobacteria</taxon>
        <taxon>Burkholderiales</taxon>
        <taxon>Sphaerotilaceae</taxon>
        <taxon>Piscinibacter</taxon>
    </lineage>
</organism>
<dbReference type="InterPro" id="IPR023213">
    <property type="entry name" value="CAT-like_dom_sf"/>
</dbReference>
<dbReference type="AlphaFoldDB" id="A0A3N7IQI0"/>
<sequence length="528" mass="58238">MFSSKQLSVEQREHLLRIAEAAKPRRRSPSNLPIVPAARDSALPLSFAQQRLWFLAQMPGVSEAYHIPLGLSLRGRLDRSALRRALDRIVARHEVLRTTFEVVDGAPVQRIAAADIGFALEDIDLRHHEDPQAQVQHHAEEEAARPFDLQAGPLVRGRLLCLGEHEHVLLATMHHVISDGWSLGLLTSELSSLYVAFSQGAADPLAPLGVQYADFAAWQRQRADAGELAIQSAFWKRTLAGAPPLLELPMDRPRPSEQDHAGASVVLTLDRSLVAELKALCAAQGATLFMALLAGWALLLGRLSGARDLVIGTPVANRNRTELEPLIGLFVNTLALRVELDDASTVEDLLRQVKSRSLEAQQHQDLPFEQVVDIANPPRSLAHTPLFQVMFAWQNLQVGTLQLPELTLGPVGGRGEIAKFDLTLTLGEADGGVAGALEYATALFDRATVQRYAGYLVRILKAMSSGARRMLGELEWLDDQERERVLQGWNETRRPYERDRCVHELIEARAAMQGQATALVQGEHSLSY</sequence>
<evidence type="ECO:0000313" key="3">
    <source>
        <dbReference type="Proteomes" id="UP000267464"/>
    </source>
</evidence>
<feature type="non-terminal residue" evidence="2">
    <location>
        <position position="528"/>
    </location>
</feature>
<dbReference type="SUPFAM" id="SSF52777">
    <property type="entry name" value="CoA-dependent acyltransferases"/>
    <property type="match status" value="2"/>
</dbReference>
<dbReference type="InterPro" id="IPR001242">
    <property type="entry name" value="Condensation_dom"/>
</dbReference>
<dbReference type="Pfam" id="PF00668">
    <property type="entry name" value="Condensation"/>
    <property type="match status" value="1"/>
</dbReference>
<name>A0A3N7IQI0_9BURK</name>
<reference evidence="2 3" key="1">
    <citation type="submission" date="2018-08" db="EMBL/GenBank/DDBJ databases">
        <authorList>
            <person name="Khan S.A."/>
            <person name="Jeon C.O."/>
            <person name="Chun B.H."/>
            <person name="Jeong S.E."/>
        </authorList>
    </citation>
    <scope>NUCLEOTIDE SEQUENCE [LARGE SCALE GENOMIC DNA]</scope>
    <source>
        <strain evidence="2 3">S-16</strain>
    </source>
</reference>
<feature type="domain" description="Condensation" evidence="1">
    <location>
        <begin position="43"/>
        <end position="484"/>
    </location>
</feature>
<dbReference type="SUPFAM" id="SSF56801">
    <property type="entry name" value="Acetyl-CoA synthetase-like"/>
    <property type="match status" value="1"/>
</dbReference>
<reference evidence="2 3" key="2">
    <citation type="submission" date="2018-12" db="EMBL/GenBank/DDBJ databases">
        <title>Rhizobacter gummiphilus sp. nov., a rubber-degrading bacterium isolated from the soil of a botanical garden in Japan.</title>
        <authorList>
            <person name="Shunsuke S.S."/>
        </authorList>
    </citation>
    <scope>NUCLEOTIDE SEQUENCE [LARGE SCALE GENOMIC DNA]</scope>
    <source>
        <strain evidence="2 3">S-16</strain>
    </source>
</reference>
<dbReference type="Gene3D" id="3.30.559.30">
    <property type="entry name" value="Nonribosomal peptide synthetase, condensation domain"/>
    <property type="match status" value="1"/>
</dbReference>
<dbReference type="FunFam" id="3.30.559.10:FF:000012">
    <property type="entry name" value="Non-ribosomal peptide synthetase"/>
    <property type="match status" value="1"/>
</dbReference>
<dbReference type="CDD" id="cd19531">
    <property type="entry name" value="LCL_NRPS-like"/>
    <property type="match status" value="1"/>
</dbReference>
<dbReference type="Proteomes" id="UP000267464">
    <property type="component" value="Unassembled WGS sequence"/>
</dbReference>
<dbReference type="PANTHER" id="PTHR45398">
    <property type="match status" value="1"/>
</dbReference>